<proteinExistence type="predicted"/>
<keyword evidence="3" id="KW-1185">Reference proteome</keyword>
<evidence type="ECO:0000313" key="2">
    <source>
        <dbReference type="EMBL" id="KAK7071681.1"/>
    </source>
</evidence>
<gene>
    <name evidence="2" type="ORF">SK128_006367</name>
</gene>
<name>A0AAN8WWG8_HALRR</name>
<evidence type="ECO:0000256" key="1">
    <source>
        <dbReference type="SAM" id="MobiDB-lite"/>
    </source>
</evidence>
<accession>A0AAN8WWG8</accession>
<organism evidence="2 3">
    <name type="scientific">Halocaridina rubra</name>
    <name type="common">Hawaiian red shrimp</name>
    <dbReference type="NCBI Taxonomy" id="373956"/>
    <lineage>
        <taxon>Eukaryota</taxon>
        <taxon>Metazoa</taxon>
        <taxon>Ecdysozoa</taxon>
        <taxon>Arthropoda</taxon>
        <taxon>Crustacea</taxon>
        <taxon>Multicrustacea</taxon>
        <taxon>Malacostraca</taxon>
        <taxon>Eumalacostraca</taxon>
        <taxon>Eucarida</taxon>
        <taxon>Decapoda</taxon>
        <taxon>Pleocyemata</taxon>
        <taxon>Caridea</taxon>
        <taxon>Atyoidea</taxon>
        <taxon>Atyidae</taxon>
        <taxon>Halocaridina</taxon>
    </lineage>
</organism>
<reference evidence="2 3" key="1">
    <citation type="submission" date="2023-11" db="EMBL/GenBank/DDBJ databases">
        <title>Halocaridina rubra genome assembly.</title>
        <authorList>
            <person name="Smith C."/>
        </authorList>
    </citation>
    <scope>NUCLEOTIDE SEQUENCE [LARGE SCALE GENOMIC DNA]</scope>
    <source>
        <strain evidence="2">EP-1</strain>
        <tissue evidence="2">Whole</tissue>
    </source>
</reference>
<dbReference type="Proteomes" id="UP001381693">
    <property type="component" value="Unassembled WGS sequence"/>
</dbReference>
<feature type="compositionally biased region" description="Polar residues" evidence="1">
    <location>
        <begin position="73"/>
        <end position="87"/>
    </location>
</feature>
<evidence type="ECO:0000313" key="3">
    <source>
        <dbReference type="Proteomes" id="UP001381693"/>
    </source>
</evidence>
<sequence>LMSNYGKIVGNISTILGEDDRRIQFWRTTLTEPLAQILGMSVDVDMYGEVNRAMHEALNHYVKATRDRKEAVRQTTESPSPVATTQPAFIAPSGAGPSNSFGHTVAPPLAPLLHVFT</sequence>
<feature type="region of interest" description="Disordered" evidence="1">
    <location>
        <begin position="68"/>
        <end position="97"/>
    </location>
</feature>
<protein>
    <submittedName>
        <fullName evidence="2">Uncharacterized protein</fullName>
    </submittedName>
</protein>
<dbReference type="AlphaFoldDB" id="A0AAN8WWG8"/>
<dbReference type="EMBL" id="JAXCGZ010014067">
    <property type="protein sequence ID" value="KAK7071681.1"/>
    <property type="molecule type" value="Genomic_DNA"/>
</dbReference>
<feature type="non-terminal residue" evidence="2">
    <location>
        <position position="1"/>
    </location>
</feature>
<comment type="caution">
    <text evidence="2">The sequence shown here is derived from an EMBL/GenBank/DDBJ whole genome shotgun (WGS) entry which is preliminary data.</text>
</comment>